<keyword evidence="7" id="KW-0378">Hydrolase</keyword>
<keyword evidence="17" id="KW-1185">Reference proteome</keyword>
<evidence type="ECO:0000256" key="8">
    <source>
        <dbReference type="ARBA" id="ARBA00022833"/>
    </source>
</evidence>
<keyword evidence="9 14" id="KW-0067">ATP-binding</keyword>
<evidence type="ECO:0000256" key="1">
    <source>
        <dbReference type="ARBA" id="ARBA00001947"/>
    </source>
</evidence>
<dbReference type="Gene3D" id="3.40.50.300">
    <property type="entry name" value="P-loop containing nucleotide triphosphate hydrolases"/>
    <property type="match status" value="2"/>
</dbReference>
<evidence type="ECO:0000256" key="11">
    <source>
        <dbReference type="ARBA" id="ARBA00022989"/>
    </source>
</evidence>
<dbReference type="AlphaFoldDB" id="A0A1R2CV56"/>
<evidence type="ECO:0000256" key="14">
    <source>
        <dbReference type="RuleBase" id="RU003651"/>
    </source>
</evidence>
<dbReference type="PANTHER" id="PTHR23076:SF97">
    <property type="entry name" value="ATP-DEPENDENT ZINC METALLOPROTEASE YME1L1"/>
    <property type="match status" value="1"/>
</dbReference>
<dbReference type="Gene3D" id="1.10.8.60">
    <property type="match status" value="2"/>
</dbReference>
<dbReference type="Pfam" id="PF17862">
    <property type="entry name" value="AAA_lid_3"/>
    <property type="match status" value="2"/>
</dbReference>
<accession>A0A1R2CV56</accession>
<dbReference type="PROSITE" id="PS00674">
    <property type="entry name" value="AAA"/>
    <property type="match status" value="1"/>
</dbReference>
<dbReference type="OrthoDB" id="1413014at2759"/>
<evidence type="ECO:0000256" key="2">
    <source>
        <dbReference type="ARBA" id="ARBA00004141"/>
    </source>
</evidence>
<name>A0A1R2CV56_9CILI</name>
<evidence type="ECO:0000256" key="5">
    <source>
        <dbReference type="ARBA" id="ARBA00022723"/>
    </source>
</evidence>
<dbReference type="InterPro" id="IPR041569">
    <property type="entry name" value="AAA_lid_3"/>
</dbReference>
<keyword evidence="6 14" id="KW-0547">Nucleotide-binding</keyword>
<reference evidence="16 17" key="1">
    <citation type="submission" date="2016-11" db="EMBL/GenBank/DDBJ databases">
        <title>The macronuclear genome of Stentor coeruleus: a giant cell with tiny introns.</title>
        <authorList>
            <person name="Slabodnick M."/>
            <person name="Ruby J.G."/>
            <person name="Reiff S.B."/>
            <person name="Swart E.C."/>
            <person name="Gosai S."/>
            <person name="Prabakaran S."/>
            <person name="Witkowska E."/>
            <person name="Larue G.E."/>
            <person name="Fisher S."/>
            <person name="Freeman R.M."/>
            <person name="Gunawardena J."/>
            <person name="Chu W."/>
            <person name="Stover N.A."/>
            <person name="Gregory B.D."/>
            <person name="Nowacki M."/>
            <person name="Derisi J."/>
            <person name="Roy S.W."/>
            <person name="Marshall W.F."/>
            <person name="Sood P."/>
        </authorList>
    </citation>
    <scope>NUCLEOTIDE SEQUENCE [LARGE SCALE GENOMIC DNA]</scope>
    <source>
        <strain evidence="16">WM001</strain>
    </source>
</reference>
<comment type="subcellular location">
    <subcellularLocation>
        <location evidence="2">Membrane</location>
        <topology evidence="2">Multi-pass membrane protein</topology>
    </subcellularLocation>
</comment>
<dbReference type="GO" id="GO:0046872">
    <property type="term" value="F:metal ion binding"/>
    <property type="evidence" value="ECO:0007669"/>
    <property type="project" value="UniProtKB-KW"/>
</dbReference>
<dbReference type="GO" id="GO:0004176">
    <property type="term" value="F:ATP-dependent peptidase activity"/>
    <property type="evidence" value="ECO:0007669"/>
    <property type="project" value="TreeGrafter"/>
</dbReference>
<dbReference type="GO" id="GO:0005524">
    <property type="term" value="F:ATP binding"/>
    <property type="evidence" value="ECO:0007669"/>
    <property type="project" value="UniProtKB-KW"/>
</dbReference>
<dbReference type="InterPro" id="IPR003593">
    <property type="entry name" value="AAA+_ATPase"/>
</dbReference>
<keyword evidence="12" id="KW-0482">Metalloprotease</keyword>
<dbReference type="InterPro" id="IPR003959">
    <property type="entry name" value="ATPase_AAA_core"/>
</dbReference>
<evidence type="ECO:0000256" key="6">
    <source>
        <dbReference type="ARBA" id="ARBA00022741"/>
    </source>
</evidence>
<keyword evidence="5" id="KW-0479">Metal-binding</keyword>
<keyword evidence="11" id="KW-1133">Transmembrane helix</keyword>
<sequence length="601" mass="66194">MLGISTAIFLDKTNQPAESSPFLGFSALRNTRKFFMGNLIHRDLKFFSSLNIIYLLQNLMGNAPENEESHIGYEPKKPDLRLSDFLGQEKAKQEMTDIVEFVKNSENYRIMGAKIPKGILLTGPPGTGKTLLAEALAGETGMNFFSVSASELMNKYIGESAANVKKLFNLARVHSPSIVFIDELDSIGSKRTGENSCERESALNQLLVELDGANNNDLFNVIVVAATNLSDKIDQALMRPGRFDRIIKLSLPDSEGRASILAGYLSKLRLSKEKVKKFSQHIALSTSGLTGAELANLCNEAAIRAVRLNKQAIEISDLEFAAERISSTKSSDGVSYNNIKEAKGEEKVLLKDVAGQDEAKMEVQEIIDFLKKPEKYIKIGAKMPRGLLLVGPPGTGKTLFAKALSGEAGVPFFFKSGSEFIEKFAGVGASRIRELFAEARKISPCIIFIDEIDSVGGRRSGNENSGETEATLNQILVEMDGFKKFTGILIGATNRKDMMDPALLRPGRFDRIIELKLPDYEGRREILSLHLKGYLLDKTYSIPHYANFVANFTEGYSGAELANLCNEAAILAIRSGNERVHLEDLKKAVEKMNARRKNNST</sequence>
<dbReference type="GO" id="GO:0016020">
    <property type="term" value="C:membrane"/>
    <property type="evidence" value="ECO:0007669"/>
    <property type="project" value="UniProtKB-SubCell"/>
</dbReference>
<dbReference type="Pfam" id="PF00004">
    <property type="entry name" value="AAA"/>
    <property type="match status" value="2"/>
</dbReference>
<keyword evidence="3" id="KW-0645">Protease</keyword>
<keyword evidence="8" id="KW-0862">Zinc</keyword>
<comment type="cofactor">
    <cofactor evidence="1">
        <name>Zn(2+)</name>
        <dbReference type="ChEBI" id="CHEBI:29105"/>
    </cofactor>
</comment>
<organism evidence="16 17">
    <name type="scientific">Stentor coeruleus</name>
    <dbReference type="NCBI Taxonomy" id="5963"/>
    <lineage>
        <taxon>Eukaryota</taxon>
        <taxon>Sar</taxon>
        <taxon>Alveolata</taxon>
        <taxon>Ciliophora</taxon>
        <taxon>Postciliodesmatophora</taxon>
        <taxon>Heterotrichea</taxon>
        <taxon>Heterotrichida</taxon>
        <taxon>Stentoridae</taxon>
        <taxon>Stentor</taxon>
    </lineage>
</organism>
<evidence type="ECO:0000256" key="12">
    <source>
        <dbReference type="ARBA" id="ARBA00023049"/>
    </source>
</evidence>
<dbReference type="SUPFAM" id="SSF52540">
    <property type="entry name" value="P-loop containing nucleoside triphosphate hydrolases"/>
    <property type="match status" value="2"/>
</dbReference>
<dbReference type="InterPro" id="IPR027417">
    <property type="entry name" value="P-loop_NTPase"/>
</dbReference>
<dbReference type="InterPro" id="IPR003960">
    <property type="entry name" value="ATPase_AAA_CS"/>
</dbReference>
<evidence type="ECO:0000256" key="13">
    <source>
        <dbReference type="ARBA" id="ARBA00023136"/>
    </source>
</evidence>
<evidence type="ECO:0000256" key="10">
    <source>
        <dbReference type="ARBA" id="ARBA00022946"/>
    </source>
</evidence>
<keyword evidence="4" id="KW-0812">Transmembrane</keyword>
<dbReference type="GO" id="GO:0005739">
    <property type="term" value="C:mitochondrion"/>
    <property type="evidence" value="ECO:0007669"/>
    <property type="project" value="TreeGrafter"/>
</dbReference>
<keyword evidence="13" id="KW-0472">Membrane</keyword>
<evidence type="ECO:0000256" key="3">
    <source>
        <dbReference type="ARBA" id="ARBA00022670"/>
    </source>
</evidence>
<evidence type="ECO:0000256" key="9">
    <source>
        <dbReference type="ARBA" id="ARBA00022840"/>
    </source>
</evidence>
<keyword evidence="10" id="KW-0809">Transit peptide</keyword>
<protein>
    <recommendedName>
        <fullName evidence="15">AAA+ ATPase domain-containing protein</fullName>
    </recommendedName>
</protein>
<evidence type="ECO:0000256" key="7">
    <source>
        <dbReference type="ARBA" id="ARBA00022801"/>
    </source>
</evidence>
<evidence type="ECO:0000313" key="17">
    <source>
        <dbReference type="Proteomes" id="UP000187209"/>
    </source>
</evidence>
<proteinExistence type="inferred from homology"/>
<dbReference type="GO" id="GO:0006508">
    <property type="term" value="P:proteolysis"/>
    <property type="evidence" value="ECO:0007669"/>
    <property type="project" value="UniProtKB-KW"/>
</dbReference>
<dbReference type="FunFam" id="3.40.50.300:FF:002568">
    <property type="entry name" value="Cell division protein (FtsH)"/>
    <property type="match status" value="1"/>
</dbReference>
<dbReference type="FunFam" id="3.40.50.300:FF:000277">
    <property type="entry name" value="ATP-dependent zinc metalloprotease FtsH"/>
    <property type="match status" value="1"/>
</dbReference>
<dbReference type="PANTHER" id="PTHR23076">
    <property type="entry name" value="METALLOPROTEASE M41 FTSH"/>
    <property type="match status" value="1"/>
</dbReference>
<dbReference type="SMART" id="SM00382">
    <property type="entry name" value="AAA"/>
    <property type="match status" value="2"/>
</dbReference>
<dbReference type="EMBL" id="MPUH01000053">
    <property type="protein sequence ID" value="OMJ92853.1"/>
    <property type="molecule type" value="Genomic_DNA"/>
</dbReference>
<dbReference type="GO" id="GO:0016887">
    <property type="term" value="F:ATP hydrolysis activity"/>
    <property type="evidence" value="ECO:0007669"/>
    <property type="project" value="InterPro"/>
</dbReference>
<comment type="caution">
    <text evidence="16">The sequence shown here is derived from an EMBL/GenBank/DDBJ whole genome shotgun (WGS) entry which is preliminary data.</text>
</comment>
<gene>
    <name evidence="16" type="ORF">SteCoe_4302</name>
</gene>
<evidence type="ECO:0000256" key="4">
    <source>
        <dbReference type="ARBA" id="ARBA00022692"/>
    </source>
</evidence>
<feature type="domain" description="AAA+ ATPase" evidence="15">
    <location>
        <begin position="383"/>
        <end position="519"/>
    </location>
</feature>
<dbReference type="GO" id="GO:0008237">
    <property type="term" value="F:metallopeptidase activity"/>
    <property type="evidence" value="ECO:0007669"/>
    <property type="project" value="UniProtKB-KW"/>
</dbReference>
<evidence type="ECO:0000259" key="15">
    <source>
        <dbReference type="SMART" id="SM00382"/>
    </source>
</evidence>
<feature type="domain" description="AAA+ ATPase" evidence="15">
    <location>
        <begin position="115"/>
        <end position="253"/>
    </location>
</feature>
<comment type="similarity">
    <text evidence="14">Belongs to the AAA ATPase family.</text>
</comment>
<dbReference type="CDD" id="cd19501">
    <property type="entry name" value="RecA-like_FtsH"/>
    <property type="match status" value="1"/>
</dbReference>
<evidence type="ECO:0000313" key="16">
    <source>
        <dbReference type="EMBL" id="OMJ92853.1"/>
    </source>
</evidence>
<dbReference type="Proteomes" id="UP000187209">
    <property type="component" value="Unassembled WGS sequence"/>
</dbReference>